<keyword evidence="4" id="KW-1185">Reference proteome</keyword>
<evidence type="ECO:0000313" key="3">
    <source>
        <dbReference type="EMBL" id="MBB5180228.1"/>
    </source>
</evidence>
<feature type="signal peptide" evidence="1">
    <location>
        <begin position="1"/>
        <end position="24"/>
    </location>
</feature>
<dbReference type="EMBL" id="JACHHE010000004">
    <property type="protein sequence ID" value="MBB5180228.1"/>
    <property type="molecule type" value="Genomic_DNA"/>
</dbReference>
<proteinExistence type="predicted"/>
<keyword evidence="3" id="KW-0808">Transferase</keyword>
<dbReference type="Gene3D" id="3.40.250.10">
    <property type="entry name" value="Rhodanese-like domain"/>
    <property type="match status" value="1"/>
</dbReference>
<evidence type="ECO:0000313" key="4">
    <source>
        <dbReference type="Proteomes" id="UP000525923"/>
    </source>
</evidence>
<feature type="domain" description="Rhodanese" evidence="2">
    <location>
        <begin position="38"/>
        <end position="122"/>
    </location>
</feature>
<evidence type="ECO:0000259" key="2">
    <source>
        <dbReference type="PROSITE" id="PS50206"/>
    </source>
</evidence>
<name>A0A7W8CTJ8_9BACL</name>
<dbReference type="PROSITE" id="PS50206">
    <property type="entry name" value="RHODANESE_3"/>
    <property type="match status" value="1"/>
</dbReference>
<dbReference type="SMART" id="SM00450">
    <property type="entry name" value="RHOD"/>
    <property type="match status" value="1"/>
</dbReference>
<reference evidence="3 4" key="1">
    <citation type="submission" date="2020-08" db="EMBL/GenBank/DDBJ databases">
        <title>Genomic Encyclopedia of Type Strains, Phase IV (KMG-IV): sequencing the most valuable type-strain genomes for metagenomic binning, comparative biology and taxonomic classification.</title>
        <authorList>
            <person name="Goeker M."/>
        </authorList>
    </citation>
    <scope>NUCLEOTIDE SEQUENCE [LARGE SCALE GENOMIC DNA]</scope>
    <source>
        <strain evidence="3 4">DSM 15895</strain>
    </source>
</reference>
<dbReference type="RefSeq" id="WP_135501908.1">
    <property type="nucleotide sequence ID" value="NZ_JACHHE010000004.1"/>
</dbReference>
<feature type="chain" id="PRO_5039247188" evidence="1">
    <location>
        <begin position="25"/>
        <end position="122"/>
    </location>
</feature>
<gene>
    <name evidence="3" type="ORF">HNQ44_001656</name>
</gene>
<comment type="caution">
    <text evidence="3">The sequence shown here is derived from an EMBL/GenBank/DDBJ whole genome shotgun (WGS) entry which is preliminary data.</text>
</comment>
<keyword evidence="1" id="KW-0732">Signal</keyword>
<dbReference type="PANTHER" id="PTHR43031">
    <property type="entry name" value="FAD-DEPENDENT OXIDOREDUCTASE"/>
    <property type="match status" value="1"/>
</dbReference>
<evidence type="ECO:0000256" key="1">
    <source>
        <dbReference type="SAM" id="SignalP"/>
    </source>
</evidence>
<organism evidence="3 4">
    <name type="scientific">Planococcus koreensis</name>
    <dbReference type="NCBI Taxonomy" id="112331"/>
    <lineage>
        <taxon>Bacteria</taxon>
        <taxon>Bacillati</taxon>
        <taxon>Bacillota</taxon>
        <taxon>Bacilli</taxon>
        <taxon>Bacillales</taxon>
        <taxon>Caryophanaceae</taxon>
        <taxon>Planococcus</taxon>
    </lineage>
</organism>
<dbReference type="Proteomes" id="UP000525923">
    <property type="component" value="Unassembled WGS sequence"/>
</dbReference>
<dbReference type="Pfam" id="PF00581">
    <property type="entry name" value="Rhodanese"/>
    <property type="match status" value="1"/>
</dbReference>
<dbReference type="PROSITE" id="PS51257">
    <property type="entry name" value="PROKAR_LIPOPROTEIN"/>
    <property type="match status" value="1"/>
</dbReference>
<dbReference type="AlphaFoldDB" id="A0A7W8CTJ8"/>
<sequence length="122" mass="13305">MNKRLMLLLAVVGVLLLSACGQGAGYETIQIDEVATKQEAGYTVLDVREAYEYEQAHIPGAENKPLSLLQSGDFEGLQEDTKYVVICQSGNRSKQASDLLLEEGYDFVNVAQGMSSWEGAVE</sequence>
<protein>
    <submittedName>
        <fullName evidence="3">Rhodanese-related sulfurtransferase</fullName>
    </submittedName>
</protein>
<dbReference type="SUPFAM" id="SSF52821">
    <property type="entry name" value="Rhodanese/Cell cycle control phosphatase"/>
    <property type="match status" value="1"/>
</dbReference>
<dbReference type="OrthoDB" id="9800872at2"/>
<dbReference type="PANTHER" id="PTHR43031:SF17">
    <property type="entry name" value="SULFURTRANSFERASE YTWF-RELATED"/>
    <property type="match status" value="1"/>
</dbReference>
<dbReference type="InterPro" id="IPR036873">
    <property type="entry name" value="Rhodanese-like_dom_sf"/>
</dbReference>
<dbReference type="InterPro" id="IPR001763">
    <property type="entry name" value="Rhodanese-like_dom"/>
</dbReference>
<dbReference type="InterPro" id="IPR050229">
    <property type="entry name" value="GlpE_sulfurtransferase"/>
</dbReference>
<dbReference type="CDD" id="cd00158">
    <property type="entry name" value="RHOD"/>
    <property type="match status" value="1"/>
</dbReference>
<accession>A0A7W8CTJ8</accession>
<dbReference type="GO" id="GO:0016740">
    <property type="term" value="F:transferase activity"/>
    <property type="evidence" value="ECO:0007669"/>
    <property type="project" value="UniProtKB-KW"/>
</dbReference>